<evidence type="ECO:0000256" key="1">
    <source>
        <dbReference type="ARBA" id="ARBA00004651"/>
    </source>
</evidence>
<dbReference type="Gene3D" id="1.20.120.80">
    <property type="entry name" value="Cytochrome c oxidase, subunit III, four-helix bundle"/>
    <property type="match status" value="1"/>
</dbReference>
<dbReference type="FunFam" id="1.20.120.80:FF:000001">
    <property type="entry name" value="Cytochrome (Ubi)quinol oxidase subunit III"/>
    <property type="match status" value="1"/>
</dbReference>
<protein>
    <submittedName>
        <fullName evidence="10">Cytochrome oxidase subunit III</fullName>
    </submittedName>
</protein>
<reference evidence="10 11" key="1">
    <citation type="submission" date="2017-09" db="EMBL/GenBank/DDBJ databases">
        <title>Depth-based differentiation of microbial function through sediment-hosted aquifers and enrichment of novel symbionts in the deep terrestrial subsurface.</title>
        <authorList>
            <person name="Probst A.J."/>
            <person name="Ladd B."/>
            <person name="Jarett J.K."/>
            <person name="Geller-Mcgrath D.E."/>
            <person name="Sieber C.M."/>
            <person name="Emerson J.B."/>
            <person name="Anantharaman K."/>
            <person name="Thomas B.C."/>
            <person name="Malmstrom R."/>
            <person name="Stieglmeier M."/>
            <person name="Klingl A."/>
            <person name="Woyke T."/>
            <person name="Ryan C.M."/>
            <person name="Banfield J.F."/>
        </authorList>
    </citation>
    <scope>NUCLEOTIDE SEQUENCE [LARGE SCALE GENOMIC DNA]</scope>
    <source>
        <strain evidence="10">CG17_big_fil_post_rev_8_21_14_2_50_48_46</strain>
    </source>
</reference>
<comment type="caution">
    <text evidence="10">The sequence shown here is derived from an EMBL/GenBank/DDBJ whole genome shotgun (WGS) entry which is preliminary data.</text>
</comment>
<sequence length="179" mass="20226">MWAFLASDCMFFGTLISTYIIYHGKSLAGPYPAEVLNIPVTTASSFVLLMSSLLMALSVAAINRQDITKFRLWIFLTGVFGAIFLGFQSYEFTEFVSRGVTLQNNLFGSTFYTMTGTHGLHVAIGVFWLFSWFIYSFFGNMKDKATDIEVAGLYWHFVDIVWIVIFTVIYLVEFVGVTS</sequence>
<dbReference type="InterPro" id="IPR035973">
    <property type="entry name" value="Cyt_c_oxidase_su3-like_sf"/>
</dbReference>
<dbReference type="PROSITE" id="PS50253">
    <property type="entry name" value="COX3"/>
    <property type="match status" value="1"/>
</dbReference>
<dbReference type="PANTHER" id="PTHR11403:SF2">
    <property type="entry name" value="CYTOCHROME BO(3) UBIQUINOL OXIDASE SUBUNIT 3"/>
    <property type="match status" value="1"/>
</dbReference>
<dbReference type="Pfam" id="PF00510">
    <property type="entry name" value="COX3"/>
    <property type="match status" value="1"/>
</dbReference>
<keyword evidence="3" id="KW-1003">Cell membrane</keyword>
<name>A0A2M7GBM5_9BACT</name>
<dbReference type="Proteomes" id="UP000231019">
    <property type="component" value="Unassembled WGS sequence"/>
</dbReference>
<gene>
    <name evidence="10" type="ORF">COW36_00795</name>
</gene>
<evidence type="ECO:0000259" key="9">
    <source>
        <dbReference type="PROSITE" id="PS50253"/>
    </source>
</evidence>
<keyword evidence="6 8" id="KW-0472">Membrane</keyword>
<evidence type="ECO:0000256" key="2">
    <source>
        <dbReference type="ARBA" id="ARBA00010581"/>
    </source>
</evidence>
<comment type="similarity">
    <text evidence="2 7">Belongs to the cytochrome c oxidase subunit 3 family.</text>
</comment>
<evidence type="ECO:0000256" key="4">
    <source>
        <dbReference type="ARBA" id="ARBA00022692"/>
    </source>
</evidence>
<evidence type="ECO:0000256" key="7">
    <source>
        <dbReference type="RuleBase" id="RU003376"/>
    </source>
</evidence>
<evidence type="ECO:0000313" key="10">
    <source>
        <dbReference type="EMBL" id="PIW19579.1"/>
    </source>
</evidence>
<feature type="domain" description="Heme-copper oxidase subunit III family profile" evidence="9">
    <location>
        <begin position="1"/>
        <end position="174"/>
    </location>
</feature>
<comment type="subcellular location">
    <subcellularLocation>
        <location evidence="1 7">Cell membrane</location>
        <topology evidence="1 7">Multi-pass membrane protein</topology>
    </subcellularLocation>
</comment>
<evidence type="ECO:0000256" key="6">
    <source>
        <dbReference type="ARBA" id="ARBA00023136"/>
    </source>
</evidence>
<accession>A0A2M7GBM5</accession>
<dbReference type="GO" id="GO:0004129">
    <property type="term" value="F:cytochrome-c oxidase activity"/>
    <property type="evidence" value="ECO:0007669"/>
    <property type="project" value="InterPro"/>
</dbReference>
<dbReference type="EMBL" id="PFFQ01000004">
    <property type="protein sequence ID" value="PIW19579.1"/>
    <property type="molecule type" value="Genomic_DNA"/>
</dbReference>
<dbReference type="GO" id="GO:0005886">
    <property type="term" value="C:plasma membrane"/>
    <property type="evidence" value="ECO:0007669"/>
    <property type="project" value="UniProtKB-SubCell"/>
</dbReference>
<dbReference type="PANTHER" id="PTHR11403">
    <property type="entry name" value="CYTOCHROME C OXIDASE SUBUNIT III"/>
    <property type="match status" value="1"/>
</dbReference>
<feature type="transmembrane region" description="Helical" evidence="8">
    <location>
        <begin position="42"/>
        <end position="63"/>
    </location>
</feature>
<proteinExistence type="inferred from homology"/>
<feature type="transmembrane region" description="Helical" evidence="8">
    <location>
        <begin position="119"/>
        <end position="138"/>
    </location>
</feature>
<keyword evidence="4 7" id="KW-0812">Transmembrane</keyword>
<dbReference type="AlphaFoldDB" id="A0A2M7GBM5"/>
<feature type="transmembrane region" description="Helical" evidence="8">
    <location>
        <begin position="70"/>
        <end position="90"/>
    </location>
</feature>
<feature type="transmembrane region" description="Helical" evidence="8">
    <location>
        <begin position="5"/>
        <end position="22"/>
    </location>
</feature>
<dbReference type="SUPFAM" id="SSF81452">
    <property type="entry name" value="Cytochrome c oxidase subunit III-like"/>
    <property type="match status" value="1"/>
</dbReference>
<dbReference type="GO" id="GO:0019646">
    <property type="term" value="P:aerobic electron transport chain"/>
    <property type="evidence" value="ECO:0007669"/>
    <property type="project" value="InterPro"/>
</dbReference>
<evidence type="ECO:0000313" key="11">
    <source>
        <dbReference type="Proteomes" id="UP000231019"/>
    </source>
</evidence>
<organism evidence="10 11">
    <name type="scientific">bacterium (Candidatus Blackallbacteria) CG17_big_fil_post_rev_8_21_14_2_50_48_46</name>
    <dbReference type="NCBI Taxonomy" id="2014261"/>
    <lineage>
        <taxon>Bacteria</taxon>
        <taxon>Candidatus Blackallbacteria</taxon>
    </lineage>
</organism>
<dbReference type="InterPro" id="IPR000298">
    <property type="entry name" value="Cyt_c_oxidase-like_su3"/>
</dbReference>
<evidence type="ECO:0000256" key="5">
    <source>
        <dbReference type="ARBA" id="ARBA00022989"/>
    </source>
</evidence>
<dbReference type="InterPro" id="IPR013833">
    <property type="entry name" value="Cyt_c_oxidase_su3_a-hlx"/>
</dbReference>
<evidence type="ECO:0000256" key="3">
    <source>
        <dbReference type="ARBA" id="ARBA00022475"/>
    </source>
</evidence>
<keyword evidence="5 8" id="KW-1133">Transmembrane helix</keyword>
<feature type="transmembrane region" description="Helical" evidence="8">
    <location>
        <begin position="150"/>
        <end position="172"/>
    </location>
</feature>
<dbReference type="InterPro" id="IPR024791">
    <property type="entry name" value="Cyt_c/ubiquinol_Oxase_su3"/>
</dbReference>
<evidence type="ECO:0000256" key="8">
    <source>
        <dbReference type="SAM" id="Phobius"/>
    </source>
</evidence>